<dbReference type="AlphaFoldDB" id="A0A1B6P7J7"/>
<keyword evidence="2" id="KW-1185">Reference proteome</keyword>
<dbReference type="InParanoid" id="A0A1B6P7J7"/>
<reference evidence="2" key="2">
    <citation type="journal article" date="2018" name="Plant J.">
        <title>The Sorghum bicolor reference genome: improved assembly, gene annotations, a transcriptome atlas, and signatures of genome organization.</title>
        <authorList>
            <person name="McCormick R.F."/>
            <person name="Truong S.K."/>
            <person name="Sreedasyam A."/>
            <person name="Jenkins J."/>
            <person name="Shu S."/>
            <person name="Sims D."/>
            <person name="Kennedy M."/>
            <person name="Amirebrahimi M."/>
            <person name="Weers B.D."/>
            <person name="McKinley B."/>
            <person name="Mattison A."/>
            <person name="Morishige D.T."/>
            <person name="Grimwood J."/>
            <person name="Schmutz J."/>
            <person name="Mullet J.E."/>
        </authorList>
    </citation>
    <scope>NUCLEOTIDE SEQUENCE [LARGE SCALE GENOMIC DNA]</scope>
    <source>
        <strain evidence="2">cv. BTx623</strain>
    </source>
</reference>
<protein>
    <submittedName>
        <fullName evidence="1">Uncharacterized protein</fullName>
    </submittedName>
</protein>
<dbReference type="Gramene" id="KXG21677">
    <property type="protein sequence ID" value="KXG21677"/>
    <property type="gene ID" value="SORBI_3009G094600"/>
</dbReference>
<evidence type="ECO:0000313" key="2">
    <source>
        <dbReference type="Proteomes" id="UP000000768"/>
    </source>
</evidence>
<accession>A0A1B6P7J7</accession>
<name>A0A1B6P7J7_SORBI</name>
<dbReference type="Proteomes" id="UP000000768">
    <property type="component" value="Chromosome 9"/>
</dbReference>
<gene>
    <name evidence="1" type="ORF">SORBI_3009G094600</name>
</gene>
<evidence type="ECO:0000313" key="1">
    <source>
        <dbReference type="EMBL" id="KXG21677.1"/>
    </source>
</evidence>
<sequence length="87" mass="9693">MLGLATVQHCAQQRSLSASMAEVAAVYPRPCRCRPRGPYCPSPKRGCRRPNATTGVVNPCIHKHYSTTRRPGAYLLFMPYFVLVPCE</sequence>
<dbReference type="EMBL" id="CM000768">
    <property type="protein sequence ID" value="KXG21677.1"/>
    <property type="molecule type" value="Genomic_DNA"/>
</dbReference>
<proteinExistence type="predicted"/>
<reference evidence="1 2" key="1">
    <citation type="journal article" date="2009" name="Nature">
        <title>The Sorghum bicolor genome and the diversification of grasses.</title>
        <authorList>
            <person name="Paterson A.H."/>
            <person name="Bowers J.E."/>
            <person name="Bruggmann R."/>
            <person name="Dubchak I."/>
            <person name="Grimwood J."/>
            <person name="Gundlach H."/>
            <person name="Haberer G."/>
            <person name="Hellsten U."/>
            <person name="Mitros T."/>
            <person name="Poliakov A."/>
            <person name="Schmutz J."/>
            <person name="Spannagl M."/>
            <person name="Tang H."/>
            <person name="Wang X."/>
            <person name="Wicker T."/>
            <person name="Bharti A.K."/>
            <person name="Chapman J."/>
            <person name="Feltus F.A."/>
            <person name="Gowik U."/>
            <person name="Grigoriev I.V."/>
            <person name="Lyons E."/>
            <person name="Maher C.A."/>
            <person name="Martis M."/>
            <person name="Narechania A."/>
            <person name="Otillar R.P."/>
            <person name="Penning B.W."/>
            <person name="Salamov A.A."/>
            <person name="Wang Y."/>
            <person name="Zhang L."/>
            <person name="Carpita N.C."/>
            <person name="Freeling M."/>
            <person name="Gingle A.R."/>
            <person name="Hash C.T."/>
            <person name="Keller B."/>
            <person name="Klein P."/>
            <person name="Kresovich S."/>
            <person name="McCann M.C."/>
            <person name="Ming R."/>
            <person name="Peterson D.G."/>
            <person name="Mehboob-ur-Rahman"/>
            <person name="Ware D."/>
            <person name="Westhoff P."/>
            <person name="Mayer K.F."/>
            <person name="Messing J."/>
            <person name="Rokhsar D.S."/>
        </authorList>
    </citation>
    <scope>NUCLEOTIDE SEQUENCE [LARGE SCALE GENOMIC DNA]</scope>
    <source>
        <strain evidence="2">cv. BTx623</strain>
    </source>
</reference>
<organism evidence="1 2">
    <name type="scientific">Sorghum bicolor</name>
    <name type="common">Sorghum</name>
    <name type="synonym">Sorghum vulgare</name>
    <dbReference type="NCBI Taxonomy" id="4558"/>
    <lineage>
        <taxon>Eukaryota</taxon>
        <taxon>Viridiplantae</taxon>
        <taxon>Streptophyta</taxon>
        <taxon>Embryophyta</taxon>
        <taxon>Tracheophyta</taxon>
        <taxon>Spermatophyta</taxon>
        <taxon>Magnoliopsida</taxon>
        <taxon>Liliopsida</taxon>
        <taxon>Poales</taxon>
        <taxon>Poaceae</taxon>
        <taxon>PACMAD clade</taxon>
        <taxon>Panicoideae</taxon>
        <taxon>Andropogonodae</taxon>
        <taxon>Andropogoneae</taxon>
        <taxon>Sorghinae</taxon>
        <taxon>Sorghum</taxon>
    </lineage>
</organism>